<evidence type="ECO:0000313" key="2">
    <source>
        <dbReference type="EMBL" id="EEC18723.1"/>
    </source>
</evidence>
<feature type="non-terminal residue" evidence="2">
    <location>
        <position position="85"/>
    </location>
</feature>
<protein>
    <submittedName>
        <fullName evidence="2">Uncharacterized protein</fullName>
    </submittedName>
</protein>
<reference evidence="2" key="1">
    <citation type="submission" date="2008-03" db="EMBL/GenBank/DDBJ databases">
        <title>Annotation of Ixodes scapularis.</title>
        <authorList>
            <consortium name="Ixodes scapularis Genome Project Consortium"/>
            <person name="Caler E."/>
            <person name="Hannick L.I."/>
            <person name="Bidwell S."/>
            <person name="Joardar V."/>
            <person name="Thiagarajan M."/>
            <person name="Amedeo P."/>
            <person name="Galinsky K.J."/>
            <person name="Schobel S."/>
            <person name="Inman J."/>
            <person name="Hostetler J."/>
            <person name="Miller J."/>
            <person name="Hammond M."/>
            <person name="Megy K."/>
            <person name="Lawson D."/>
            <person name="Kodira C."/>
            <person name="Sutton G."/>
            <person name="Meyer J."/>
            <person name="Hill C.A."/>
            <person name="Birren B."/>
            <person name="Nene V."/>
            <person name="Collins F."/>
            <person name="Alarcon-Chaidez F."/>
            <person name="Wikel S."/>
            <person name="Strausberg R."/>
        </authorList>
    </citation>
    <scope>NUCLEOTIDE SEQUENCE [LARGE SCALE GENOMIC DNA]</scope>
    <source>
        <strain evidence="2">Wikel colony</strain>
    </source>
</reference>
<dbReference type="HOGENOM" id="CLU_2533950_0_0_1"/>
<dbReference type="EMBL" id="DS947500">
    <property type="protein sequence ID" value="EEC18723.1"/>
    <property type="molecule type" value="Genomic_DNA"/>
</dbReference>
<feature type="region of interest" description="Disordered" evidence="1">
    <location>
        <begin position="1"/>
        <end position="22"/>
    </location>
</feature>
<gene>
    <name evidence="2" type="ORF">IscW_ISCW023341</name>
</gene>
<feature type="compositionally biased region" description="Basic and acidic residues" evidence="1">
    <location>
        <begin position="1"/>
        <end position="11"/>
    </location>
</feature>
<feature type="non-terminal residue" evidence="2">
    <location>
        <position position="1"/>
    </location>
</feature>
<organism>
    <name type="scientific">Ixodes scapularis</name>
    <name type="common">Black-legged tick</name>
    <name type="synonym">Deer tick</name>
    <dbReference type="NCBI Taxonomy" id="6945"/>
    <lineage>
        <taxon>Eukaryota</taxon>
        <taxon>Metazoa</taxon>
        <taxon>Ecdysozoa</taxon>
        <taxon>Arthropoda</taxon>
        <taxon>Chelicerata</taxon>
        <taxon>Arachnida</taxon>
        <taxon>Acari</taxon>
        <taxon>Parasitiformes</taxon>
        <taxon>Ixodida</taxon>
        <taxon>Ixodoidea</taxon>
        <taxon>Ixodidae</taxon>
        <taxon>Ixodinae</taxon>
        <taxon>Ixodes</taxon>
    </lineage>
</organism>
<accession>B7QIQ1</accession>
<name>B7QIQ1_IXOSC</name>
<proteinExistence type="predicted"/>
<sequence>AIKNERPEDQRKKKKKKERRLKARALKQNPIRRRTKILGREIRVMNERFKKKKEKKTGNENNRHRRASVTIDAMIVRKRKGKKKA</sequence>
<dbReference type="PaxDb" id="6945-B7QIQ1"/>
<dbReference type="VEuPathDB" id="VectorBase:ISCW023341"/>
<evidence type="ECO:0000256" key="1">
    <source>
        <dbReference type="SAM" id="MobiDB-lite"/>
    </source>
</evidence>
<feature type="compositionally biased region" description="Basic residues" evidence="1">
    <location>
        <begin position="12"/>
        <end position="22"/>
    </location>
</feature>
<feature type="region of interest" description="Disordered" evidence="1">
    <location>
        <begin position="46"/>
        <end position="69"/>
    </location>
</feature>
<dbReference type="AlphaFoldDB" id="B7QIQ1"/>